<sequence length="83" mass="9047">MDPMGLFQQKPEEEENQWVLPSEPLERSESEVLDTAPVVDPLSIGLGAETSGDLSSVLFPVAPPEPEATATENREPEDDPEND</sequence>
<evidence type="ECO:0000313" key="3">
    <source>
        <dbReference type="Proteomes" id="UP000033725"/>
    </source>
</evidence>
<dbReference type="Proteomes" id="UP000033725">
    <property type="component" value="Unassembled WGS sequence"/>
</dbReference>
<evidence type="ECO:0000256" key="1">
    <source>
        <dbReference type="SAM" id="MobiDB-lite"/>
    </source>
</evidence>
<accession>A0A0F0KZ06</accession>
<dbReference type="EMBL" id="JYIV01000013">
    <property type="protein sequence ID" value="KJL26108.1"/>
    <property type="molecule type" value="Genomic_DNA"/>
</dbReference>
<name>A0A0F0KZ06_9MICO</name>
<feature type="region of interest" description="Disordered" evidence="1">
    <location>
        <begin position="43"/>
        <end position="83"/>
    </location>
</feature>
<organism evidence="2 3">
    <name type="scientific">Microbacterium oxydans</name>
    <dbReference type="NCBI Taxonomy" id="82380"/>
    <lineage>
        <taxon>Bacteria</taxon>
        <taxon>Bacillati</taxon>
        <taxon>Actinomycetota</taxon>
        <taxon>Actinomycetes</taxon>
        <taxon>Micrococcales</taxon>
        <taxon>Microbacteriaceae</taxon>
        <taxon>Microbacterium</taxon>
    </lineage>
</organism>
<reference evidence="2 3" key="1">
    <citation type="submission" date="2015-02" db="EMBL/GenBank/DDBJ databases">
        <title>Draft genome sequences of ten Microbacterium spp. with emphasis on heavy metal contaminated environments.</title>
        <authorList>
            <person name="Corretto E."/>
        </authorList>
    </citation>
    <scope>NUCLEOTIDE SEQUENCE [LARGE SCALE GENOMIC DNA]</scope>
    <source>
        <strain evidence="2 3">BEL163</strain>
    </source>
</reference>
<evidence type="ECO:0000313" key="2">
    <source>
        <dbReference type="EMBL" id="KJL26108.1"/>
    </source>
</evidence>
<gene>
    <name evidence="2" type="ORF">RN51_00328</name>
</gene>
<feature type="region of interest" description="Disordered" evidence="1">
    <location>
        <begin position="1"/>
        <end position="31"/>
    </location>
</feature>
<comment type="caution">
    <text evidence="2">The sequence shown here is derived from an EMBL/GenBank/DDBJ whole genome shotgun (WGS) entry which is preliminary data.</text>
</comment>
<proteinExistence type="predicted"/>
<protein>
    <submittedName>
        <fullName evidence="2">Uncharacterized protein</fullName>
    </submittedName>
</protein>
<dbReference type="AlphaFoldDB" id="A0A0F0KZ06"/>
<dbReference type="PATRIC" id="fig|82380.10.peg.328"/>